<dbReference type="InterPro" id="IPR035964">
    <property type="entry name" value="I/LWEQ_dom_sf"/>
</dbReference>
<dbReference type="SUPFAM" id="SSF109885">
    <property type="entry name" value="I/LWEQ domain"/>
    <property type="match status" value="1"/>
</dbReference>
<dbReference type="VEuPathDB" id="AmoebaDB:DICPUDRAFT_147272"/>
<name>F0Z830_DICPU</name>
<dbReference type="EMBL" id="GL870949">
    <property type="protein sequence ID" value="EGC39919.1"/>
    <property type="molecule type" value="Genomic_DNA"/>
</dbReference>
<accession>F0Z830</accession>
<sequence>MLNKELKPINGPCNNGDTDGKGKTRAITKIITKTVNNTSEINALKAGVEKFFKVVNVKMISERELKKEEDSPDVAEAILEAALANTRTTSTLVGAATLSQRERVEKVRTKDGDPIPSQHKHTNAAKSVQNTTNFY</sequence>
<feature type="region of interest" description="Disordered" evidence="1">
    <location>
        <begin position="1"/>
        <end position="20"/>
    </location>
</feature>
<proteinExistence type="predicted"/>
<keyword evidence="3" id="KW-1185">Reference proteome</keyword>
<protein>
    <submittedName>
        <fullName evidence="2">Uncharacterized protein</fullName>
    </submittedName>
</protein>
<reference evidence="3" key="1">
    <citation type="journal article" date="2011" name="Genome Biol.">
        <title>Comparative genomics of the social amoebae Dictyostelium discoideum and Dictyostelium purpureum.</title>
        <authorList>
            <consortium name="US DOE Joint Genome Institute (JGI-PGF)"/>
            <person name="Sucgang R."/>
            <person name="Kuo A."/>
            <person name="Tian X."/>
            <person name="Salerno W."/>
            <person name="Parikh A."/>
            <person name="Feasley C.L."/>
            <person name="Dalin E."/>
            <person name="Tu H."/>
            <person name="Huang E."/>
            <person name="Barry K."/>
            <person name="Lindquist E."/>
            <person name="Shapiro H."/>
            <person name="Bruce D."/>
            <person name="Schmutz J."/>
            <person name="Salamov A."/>
            <person name="Fey P."/>
            <person name="Gaudet P."/>
            <person name="Anjard C."/>
            <person name="Babu M.M."/>
            <person name="Basu S."/>
            <person name="Bushmanova Y."/>
            <person name="van der Wel H."/>
            <person name="Katoh-Kurasawa M."/>
            <person name="Dinh C."/>
            <person name="Coutinho P.M."/>
            <person name="Saito T."/>
            <person name="Elias M."/>
            <person name="Schaap P."/>
            <person name="Kay R.R."/>
            <person name="Henrissat B."/>
            <person name="Eichinger L."/>
            <person name="Rivero F."/>
            <person name="Putnam N.H."/>
            <person name="West C.M."/>
            <person name="Loomis W.F."/>
            <person name="Chisholm R.L."/>
            <person name="Shaulsky G."/>
            <person name="Strassmann J.E."/>
            <person name="Queller D.C."/>
            <person name="Kuspa A."/>
            <person name="Grigoriev I.V."/>
        </authorList>
    </citation>
    <scope>NUCLEOTIDE SEQUENCE [LARGE SCALE GENOMIC DNA]</scope>
    <source>
        <strain evidence="3">QSDP1</strain>
    </source>
</reference>
<evidence type="ECO:0000313" key="2">
    <source>
        <dbReference type="EMBL" id="EGC39919.1"/>
    </source>
</evidence>
<feature type="compositionally biased region" description="Polar residues" evidence="1">
    <location>
        <begin position="124"/>
        <end position="135"/>
    </location>
</feature>
<dbReference type="Proteomes" id="UP000001064">
    <property type="component" value="Unassembled WGS sequence"/>
</dbReference>
<dbReference type="KEGG" id="dpp:DICPUDRAFT_147272"/>
<dbReference type="InParanoid" id="F0Z830"/>
<dbReference type="OrthoDB" id="16210at2759"/>
<organism evidence="2 3">
    <name type="scientific">Dictyostelium purpureum</name>
    <name type="common">Slime mold</name>
    <dbReference type="NCBI Taxonomy" id="5786"/>
    <lineage>
        <taxon>Eukaryota</taxon>
        <taxon>Amoebozoa</taxon>
        <taxon>Evosea</taxon>
        <taxon>Eumycetozoa</taxon>
        <taxon>Dictyostelia</taxon>
        <taxon>Dictyosteliales</taxon>
        <taxon>Dictyosteliaceae</taxon>
        <taxon>Dictyostelium</taxon>
    </lineage>
</organism>
<gene>
    <name evidence="2" type="ORF">DICPUDRAFT_147272</name>
</gene>
<evidence type="ECO:0000313" key="3">
    <source>
        <dbReference type="Proteomes" id="UP000001064"/>
    </source>
</evidence>
<dbReference type="RefSeq" id="XP_003283548.1">
    <property type="nucleotide sequence ID" value="XM_003283500.1"/>
</dbReference>
<dbReference type="Gene3D" id="1.20.1410.10">
    <property type="entry name" value="I/LWEQ domain"/>
    <property type="match status" value="1"/>
</dbReference>
<feature type="compositionally biased region" description="Basic and acidic residues" evidence="1">
    <location>
        <begin position="100"/>
        <end position="113"/>
    </location>
</feature>
<evidence type="ECO:0000256" key="1">
    <source>
        <dbReference type="SAM" id="MobiDB-lite"/>
    </source>
</evidence>
<dbReference type="GO" id="GO:0003779">
    <property type="term" value="F:actin binding"/>
    <property type="evidence" value="ECO:0007669"/>
    <property type="project" value="InterPro"/>
</dbReference>
<feature type="region of interest" description="Disordered" evidence="1">
    <location>
        <begin position="94"/>
        <end position="135"/>
    </location>
</feature>
<dbReference type="GeneID" id="10509453"/>
<dbReference type="AlphaFoldDB" id="F0Z830"/>